<dbReference type="Proteomes" id="UP000825935">
    <property type="component" value="Chromosome 27"/>
</dbReference>
<comment type="similarity">
    <text evidence="1">Belongs to the 5'-AMP-activated protein kinase gamma subunit family.</text>
</comment>
<dbReference type="PROSITE" id="PS51371">
    <property type="entry name" value="CBS"/>
    <property type="match status" value="2"/>
</dbReference>
<keyword evidence="2" id="KW-0677">Repeat</keyword>
<dbReference type="Gene3D" id="3.10.580.10">
    <property type="entry name" value="CBS-domain"/>
    <property type="match status" value="2"/>
</dbReference>
<feature type="domain" description="CBS" evidence="5">
    <location>
        <begin position="231"/>
        <end position="292"/>
    </location>
</feature>
<dbReference type="PANTHER" id="PTHR13780">
    <property type="entry name" value="AMP-ACTIVATED PROTEIN KINASE, GAMMA REGULATORY SUBUNIT"/>
    <property type="match status" value="1"/>
</dbReference>
<dbReference type="SUPFAM" id="SSF54631">
    <property type="entry name" value="CBS-domain pair"/>
    <property type="match status" value="2"/>
</dbReference>
<reference evidence="6 7" key="1">
    <citation type="submission" date="2021-08" db="EMBL/GenBank/DDBJ databases">
        <title>WGS assembly of Ceratopteris richardii.</title>
        <authorList>
            <person name="Marchant D.B."/>
            <person name="Chen G."/>
            <person name="Jenkins J."/>
            <person name="Shu S."/>
            <person name="Leebens-Mack J."/>
            <person name="Grimwood J."/>
            <person name="Schmutz J."/>
            <person name="Soltis P."/>
            <person name="Soltis D."/>
            <person name="Chen Z.-H."/>
        </authorList>
    </citation>
    <scope>NUCLEOTIDE SEQUENCE [LARGE SCALE GENOMIC DNA]</scope>
    <source>
        <strain evidence="6">Whitten #5841</strain>
        <tissue evidence="6">Leaf</tissue>
    </source>
</reference>
<dbReference type="OrthoDB" id="531008at2759"/>
<gene>
    <name evidence="6" type="ORF">KP509_27G057200</name>
</gene>
<evidence type="ECO:0000256" key="1">
    <source>
        <dbReference type="ARBA" id="ARBA00006750"/>
    </source>
</evidence>
<dbReference type="PANTHER" id="PTHR13780:SF35">
    <property type="entry name" value="LD22662P"/>
    <property type="match status" value="1"/>
</dbReference>
<evidence type="ECO:0000256" key="4">
    <source>
        <dbReference type="PROSITE-ProRule" id="PRU00703"/>
    </source>
</evidence>
<dbReference type="InterPro" id="IPR046342">
    <property type="entry name" value="CBS_dom_sf"/>
</dbReference>
<dbReference type="EMBL" id="CM035432">
    <property type="protein sequence ID" value="KAH7295610.1"/>
    <property type="molecule type" value="Genomic_DNA"/>
</dbReference>
<protein>
    <recommendedName>
        <fullName evidence="5">CBS domain-containing protein</fullName>
    </recommendedName>
</protein>
<keyword evidence="3 4" id="KW-0129">CBS domain</keyword>
<dbReference type="EMBL" id="CM035432">
    <property type="protein sequence ID" value="KAH7295607.1"/>
    <property type="molecule type" value="Genomic_DNA"/>
</dbReference>
<keyword evidence="7" id="KW-1185">Reference proteome</keyword>
<evidence type="ECO:0000259" key="5">
    <source>
        <dbReference type="PROSITE" id="PS51371"/>
    </source>
</evidence>
<evidence type="ECO:0000313" key="6">
    <source>
        <dbReference type="EMBL" id="KAH7295607.1"/>
    </source>
</evidence>
<evidence type="ECO:0000256" key="3">
    <source>
        <dbReference type="ARBA" id="ARBA00023122"/>
    </source>
</evidence>
<dbReference type="SMART" id="SM00116">
    <property type="entry name" value="CBS"/>
    <property type="match status" value="4"/>
</dbReference>
<name>A0A8T2RIQ9_CERRI</name>
<proteinExistence type="inferred from homology"/>
<dbReference type="EMBL" id="CM035432">
    <property type="protein sequence ID" value="KAH7295604.1"/>
    <property type="molecule type" value="Genomic_DNA"/>
</dbReference>
<dbReference type="OMA" id="TASIHPF"/>
<sequence length="367" mass="40963">MDVEDRDMLIERVPVTGLYQICESSVDGIQNMSVADLDASRYHIDKFLSNHTVYEILPESGRVVVLDFAMPIKRAFHVLHEQGIPLAPLWDSDRQQFVGMLTPSDFISIIMEIGSQRALISEEELETHTIAAWKAEKYRLLDSAQRRVPFQYVGPDDTLKDAVKKLLHYHVTTVPVLYFAEGEGERPHILHLATLSSILSCLCRYFQHSLDLLPLLKHPVGSLPLGTWQNPSNGRLVVLGASMPFSTALRVLDQARVSSIPIVDENGSLIDVYAKSDITALAKDSIYAHVQLDQLSVEQALQLVHNGGLSGAAPVLRCQMCLRTDTLQHIMERLAMPGVRRVVCVEAGSKRVEGIITLSDVFKFLLF</sequence>
<accession>A0A8T2RIQ9</accession>
<dbReference type="AlphaFoldDB" id="A0A8T2RIQ9"/>
<dbReference type="InterPro" id="IPR000644">
    <property type="entry name" value="CBS_dom"/>
</dbReference>
<evidence type="ECO:0000313" key="7">
    <source>
        <dbReference type="Proteomes" id="UP000825935"/>
    </source>
</evidence>
<dbReference type="Pfam" id="PF00571">
    <property type="entry name" value="CBS"/>
    <property type="match status" value="4"/>
</dbReference>
<dbReference type="InterPro" id="IPR050511">
    <property type="entry name" value="AMPK_gamma/SDS23_families"/>
</dbReference>
<comment type="caution">
    <text evidence="6">The sequence shown here is derived from an EMBL/GenBank/DDBJ whole genome shotgun (WGS) entry which is preliminary data.</text>
</comment>
<evidence type="ECO:0000256" key="2">
    <source>
        <dbReference type="ARBA" id="ARBA00022737"/>
    </source>
</evidence>
<feature type="domain" description="CBS" evidence="5">
    <location>
        <begin position="56"/>
        <end position="119"/>
    </location>
</feature>
<organism evidence="6 7">
    <name type="scientific">Ceratopteris richardii</name>
    <name type="common">Triangle waterfern</name>
    <dbReference type="NCBI Taxonomy" id="49495"/>
    <lineage>
        <taxon>Eukaryota</taxon>
        <taxon>Viridiplantae</taxon>
        <taxon>Streptophyta</taxon>
        <taxon>Embryophyta</taxon>
        <taxon>Tracheophyta</taxon>
        <taxon>Polypodiopsida</taxon>
        <taxon>Polypodiidae</taxon>
        <taxon>Polypodiales</taxon>
        <taxon>Pteridineae</taxon>
        <taxon>Pteridaceae</taxon>
        <taxon>Parkerioideae</taxon>
        <taxon>Ceratopteris</taxon>
    </lineage>
</organism>